<evidence type="ECO:0000313" key="5">
    <source>
        <dbReference type="Proteomes" id="UP000235786"/>
    </source>
</evidence>
<organism evidence="4 5">
    <name type="scientific">Hyaloscypha variabilis (strain UAMH 11265 / GT02V1 / F)</name>
    <name type="common">Meliniomyces variabilis</name>
    <dbReference type="NCBI Taxonomy" id="1149755"/>
    <lineage>
        <taxon>Eukaryota</taxon>
        <taxon>Fungi</taxon>
        <taxon>Dikarya</taxon>
        <taxon>Ascomycota</taxon>
        <taxon>Pezizomycotina</taxon>
        <taxon>Leotiomycetes</taxon>
        <taxon>Helotiales</taxon>
        <taxon>Hyaloscyphaceae</taxon>
        <taxon>Hyaloscypha</taxon>
        <taxon>Hyaloscypha variabilis</taxon>
    </lineage>
</organism>
<dbReference type="GO" id="GO:0016407">
    <property type="term" value="F:acetyltransferase activity"/>
    <property type="evidence" value="ECO:0007669"/>
    <property type="project" value="InterPro"/>
</dbReference>
<protein>
    <submittedName>
        <fullName evidence="4">Uncharacterized protein</fullName>
    </submittedName>
</protein>
<reference evidence="4 5" key="1">
    <citation type="submission" date="2016-04" db="EMBL/GenBank/DDBJ databases">
        <title>A degradative enzymes factory behind the ericoid mycorrhizal symbiosis.</title>
        <authorList>
            <consortium name="DOE Joint Genome Institute"/>
            <person name="Martino E."/>
            <person name="Morin E."/>
            <person name="Grelet G."/>
            <person name="Kuo A."/>
            <person name="Kohler A."/>
            <person name="Daghino S."/>
            <person name="Barry K."/>
            <person name="Choi C."/>
            <person name="Cichocki N."/>
            <person name="Clum A."/>
            <person name="Copeland A."/>
            <person name="Hainaut M."/>
            <person name="Haridas S."/>
            <person name="Labutti K."/>
            <person name="Lindquist E."/>
            <person name="Lipzen A."/>
            <person name="Khouja H.-R."/>
            <person name="Murat C."/>
            <person name="Ohm R."/>
            <person name="Olson A."/>
            <person name="Spatafora J."/>
            <person name="Veneault-Fourrey C."/>
            <person name="Henrissat B."/>
            <person name="Grigoriev I."/>
            <person name="Martin F."/>
            <person name="Perotto S."/>
        </authorList>
    </citation>
    <scope>NUCLEOTIDE SEQUENCE [LARGE SCALE GENOMIC DNA]</scope>
    <source>
        <strain evidence="4 5">F</strain>
    </source>
</reference>
<dbReference type="InterPro" id="IPR009992">
    <property type="entry name" value="Tri3/Sat12/Sat16/Mac1"/>
</dbReference>
<gene>
    <name evidence="4" type="ORF">L207DRAFT_516498</name>
</gene>
<dbReference type="Pfam" id="PF07428">
    <property type="entry name" value="Tri3"/>
    <property type="match status" value="1"/>
</dbReference>
<dbReference type="PANTHER" id="PTHR42034:SF1">
    <property type="entry name" value="CONDENSATION DOMAIN-CONTAINING PROTEIN"/>
    <property type="match status" value="1"/>
</dbReference>
<evidence type="ECO:0000256" key="2">
    <source>
        <dbReference type="ARBA" id="ARBA00022679"/>
    </source>
</evidence>
<dbReference type="Gene3D" id="3.30.559.30">
    <property type="entry name" value="Nonribosomal peptide synthetase, condensation domain"/>
    <property type="match status" value="1"/>
</dbReference>
<accession>A0A2J6RAL8</accession>
<dbReference type="AlphaFoldDB" id="A0A2J6RAL8"/>
<evidence type="ECO:0000313" key="4">
    <source>
        <dbReference type="EMBL" id="PMD35549.1"/>
    </source>
</evidence>
<keyword evidence="5" id="KW-1185">Reference proteome</keyword>
<dbReference type="OrthoDB" id="2548233at2759"/>
<dbReference type="EMBL" id="KZ613952">
    <property type="protein sequence ID" value="PMD35549.1"/>
    <property type="molecule type" value="Genomic_DNA"/>
</dbReference>
<dbReference type="PANTHER" id="PTHR42034">
    <property type="entry name" value="CHROMOSOME 7, WHOLE GENOME SHOTGUN SEQUENCE-RELATED"/>
    <property type="match status" value="1"/>
</dbReference>
<dbReference type="Gene3D" id="3.30.559.10">
    <property type="entry name" value="Chloramphenicol acetyltransferase-like domain"/>
    <property type="match status" value="1"/>
</dbReference>
<dbReference type="Proteomes" id="UP000235786">
    <property type="component" value="Unassembled WGS sequence"/>
</dbReference>
<dbReference type="GO" id="GO:0043386">
    <property type="term" value="P:mycotoxin biosynthetic process"/>
    <property type="evidence" value="ECO:0007669"/>
    <property type="project" value="InterPro"/>
</dbReference>
<feature type="region of interest" description="Disordered" evidence="3">
    <location>
        <begin position="443"/>
        <end position="483"/>
    </location>
</feature>
<sequence length="584" mass="67214">MAPTSSIRVLEPDNYEWKQLVISSQMVWRRPLLANEAMWLARSKESRDLFVYAVLKFEAETTPKVLSSAAASAWRQLRFDIPELVLTAGTSTKDEKPYLQYENPQHESEVDDWVKRTLRIDLRNHDRGFNNMRDKVIKLKRGCTDNVFLFVRTKNDDYNPGKDGLLQVMIYLDHLVTDGIGARIVLGRYLSLLASSIVTPINFKLDWQKNHENLSAPWIGLLRNCQELSGPSYEEGVLRNRDIMITRMHDNHGFPLTLPETQSQVATGTGFLTFHDWETEPLLEKVKELFNSNSVDVVVGSNSEDEKVLLKPNITHLGHAAMILALLRFEPLPLPNVPEVPCPVYSPCWFNGRRYLKPTASQTDPLTNYIPLCLSFAPIEFPDLRKLSLSARAEKEEIKTQLVKACRIATERYMNIGKGKDMFSTCVELLEEFGERMRRELPLIESEQTNSLEPEVEQTSTDTTDQQDTPPENESSTHSLSTPEAIAVDKRDPFFLSDGIIENFIDRKYFVKSRDAEAKMDEKVLFRVICVKFTANADRNIIVRMSSWRDRITLQAEWRKSDYDEIMIKRFLEDIKKIMLSILD</sequence>
<comment type="similarity">
    <text evidence="1">Belongs to the trichothecene O-acetyltransferase family.</text>
</comment>
<evidence type="ECO:0000256" key="3">
    <source>
        <dbReference type="SAM" id="MobiDB-lite"/>
    </source>
</evidence>
<proteinExistence type="inferred from homology"/>
<evidence type="ECO:0000256" key="1">
    <source>
        <dbReference type="ARBA" id="ARBA00006439"/>
    </source>
</evidence>
<keyword evidence="2" id="KW-0808">Transferase</keyword>
<dbReference type="InterPro" id="IPR023213">
    <property type="entry name" value="CAT-like_dom_sf"/>
</dbReference>
<feature type="compositionally biased region" description="Polar residues" evidence="3">
    <location>
        <begin position="470"/>
        <end position="482"/>
    </location>
</feature>
<name>A0A2J6RAL8_HYAVF</name>
<feature type="compositionally biased region" description="Low complexity" evidence="3">
    <location>
        <begin position="458"/>
        <end position="469"/>
    </location>
</feature>